<accession>A0A177NPF2</accession>
<dbReference type="Proteomes" id="UP000077628">
    <property type="component" value="Unassembled WGS sequence"/>
</dbReference>
<name>A0A177NPF2_9GAMM</name>
<gene>
    <name evidence="2" type="ORF">A1355_03750</name>
</gene>
<dbReference type="EMBL" id="LUUK01000154">
    <property type="protein sequence ID" value="OAI19751.1"/>
    <property type="molecule type" value="Genomic_DNA"/>
</dbReference>
<evidence type="ECO:0008006" key="4">
    <source>
        <dbReference type="Google" id="ProtNLM"/>
    </source>
</evidence>
<evidence type="ECO:0000313" key="2">
    <source>
        <dbReference type="EMBL" id="OAI19751.1"/>
    </source>
</evidence>
<evidence type="ECO:0000313" key="3">
    <source>
        <dbReference type="Proteomes" id="UP000077628"/>
    </source>
</evidence>
<feature type="transmembrane region" description="Helical" evidence="1">
    <location>
        <begin position="298"/>
        <end position="324"/>
    </location>
</feature>
<keyword evidence="1" id="KW-0812">Transmembrane</keyword>
<keyword evidence="1" id="KW-0472">Membrane</keyword>
<reference evidence="3" key="1">
    <citation type="submission" date="2016-03" db="EMBL/GenBank/DDBJ databases">
        <authorList>
            <person name="Heylen K."/>
            <person name="De Vos P."/>
            <person name="Vekeman B."/>
        </authorList>
    </citation>
    <scope>NUCLEOTIDE SEQUENCE [LARGE SCALE GENOMIC DNA]</scope>
    <source>
        <strain evidence="3">R-45383</strain>
    </source>
</reference>
<sequence>MVLLGLLFTLDSVDASTFATATAGASSSGNQACGLGEECSEAHAVGGPYASADALAWSGPGSARAVATATSINLGMQTATASANTVVDGGAVLVRGGGGIGDVVTLRGRLVIESDLDYGLSGIAGTGGSCCSISSILALNVTVERKDPVHGYVGESDFEFDITDQFESVAPPIDRPFSNTQSIAILENGSGALSPLAESAYLNGDPISFAFQMSYADEFRVRMNLEVSVKADASANPGCVMFNPDGGCVVDSTLDDNIAWISLDAGHSLYWAGLEASDAVGNPVQILSTSGFDLSQNYFPLVSVPVPASVFLFPSGLAGLLALIRRDRLARL</sequence>
<protein>
    <recommendedName>
        <fullName evidence="4">PEP-CTERM protein-sorting domain-containing protein</fullName>
    </recommendedName>
</protein>
<comment type="caution">
    <text evidence="2">The sequence shown here is derived from an EMBL/GenBank/DDBJ whole genome shotgun (WGS) entry which is preliminary data.</text>
</comment>
<evidence type="ECO:0000256" key="1">
    <source>
        <dbReference type="SAM" id="Phobius"/>
    </source>
</evidence>
<dbReference type="AlphaFoldDB" id="A0A177NPF2"/>
<keyword evidence="3" id="KW-1185">Reference proteome</keyword>
<keyword evidence="1" id="KW-1133">Transmembrane helix</keyword>
<organism evidence="2 3">
    <name type="scientific">Methylomonas koyamae</name>
    <dbReference type="NCBI Taxonomy" id="702114"/>
    <lineage>
        <taxon>Bacteria</taxon>
        <taxon>Pseudomonadati</taxon>
        <taxon>Pseudomonadota</taxon>
        <taxon>Gammaproteobacteria</taxon>
        <taxon>Methylococcales</taxon>
        <taxon>Methylococcaceae</taxon>
        <taxon>Methylomonas</taxon>
    </lineage>
</organism>
<proteinExistence type="predicted"/>